<reference evidence="2" key="1">
    <citation type="journal article" date="2022" name="Mol. Ecol. Resour.">
        <title>The genomes of chicory, endive, great burdock and yacon provide insights into Asteraceae palaeo-polyploidization history and plant inulin production.</title>
        <authorList>
            <person name="Fan W."/>
            <person name="Wang S."/>
            <person name="Wang H."/>
            <person name="Wang A."/>
            <person name="Jiang F."/>
            <person name="Liu H."/>
            <person name="Zhao H."/>
            <person name="Xu D."/>
            <person name="Zhang Y."/>
        </authorList>
    </citation>
    <scope>NUCLEOTIDE SEQUENCE [LARGE SCALE GENOMIC DNA]</scope>
    <source>
        <strain evidence="2">cv. Niubang</strain>
    </source>
</reference>
<protein>
    <submittedName>
        <fullName evidence="1">Uncharacterized protein</fullName>
    </submittedName>
</protein>
<accession>A0ACB8XEE5</accession>
<sequence length="120" mass="13077">MPCSHFSHNLEHGQGESDALAGSVAGSLQVTMSLAAKAFQTSLPLCKETFFSEEMDDHLVLRYQELMKESSRMSLFDLRKLNASLPVASVPNPFTQVLVIGAADDFIVVNVLPFSVALSF</sequence>
<organism evidence="1 2">
    <name type="scientific">Arctium lappa</name>
    <name type="common">Greater burdock</name>
    <name type="synonym">Lappa major</name>
    <dbReference type="NCBI Taxonomy" id="4217"/>
    <lineage>
        <taxon>Eukaryota</taxon>
        <taxon>Viridiplantae</taxon>
        <taxon>Streptophyta</taxon>
        <taxon>Embryophyta</taxon>
        <taxon>Tracheophyta</taxon>
        <taxon>Spermatophyta</taxon>
        <taxon>Magnoliopsida</taxon>
        <taxon>eudicotyledons</taxon>
        <taxon>Gunneridae</taxon>
        <taxon>Pentapetalae</taxon>
        <taxon>asterids</taxon>
        <taxon>campanulids</taxon>
        <taxon>Asterales</taxon>
        <taxon>Asteraceae</taxon>
        <taxon>Carduoideae</taxon>
        <taxon>Cardueae</taxon>
        <taxon>Arctiinae</taxon>
        <taxon>Arctium</taxon>
    </lineage>
</organism>
<proteinExistence type="predicted"/>
<keyword evidence="2" id="KW-1185">Reference proteome</keyword>
<dbReference type="Proteomes" id="UP001055879">
    <property type="component" value="Linkage Group LG18"/>
</dbReference>
<evidence type="ECO:0000313" key="1">
    <source>
        <dbReference type="EMBL" id="KAI3665542.1"/>
    </source>
</evidence>
<evidence type="ECO:0000313" key="2">
    <source>
        <dbReference type="Proteomes" id="UP001055879"/>
    </source>
</evidence>
<comment type="caution">
    <text evidence="1">The sequence shown here is derived from an EMBL/GenBank/DDBJ whole genome shotgun (WGS) entry which is preliminary data.</text>
</comment>
<gene>
    <name evidence="1" type="ORF">L6452_44169</name>
</gene>
<dbReference type="EMBL" id="CM042064">
    <property type="protein sequence ID" value="KAI3665542.1"/>
    <property type="molecule type" value="Genomic_DNA"/>
</dbReference>
<name>A0ACB8XEE5_ARCLA</name>
<reference evidence="1 2" key="2">
    <citation type="journal article" date="2022" name="Mol. Ecol. Resour.">
        <title>The genomes of chicory, endive, great burdock and yacon provide insights into Asteraceae paleo-polyploidization history and plant inulin production.</title>
        <authorList>
            <person name="Fan W."/>
            <person name="Wang S."/>
            <person name="Wang H."/>
            <person name="Wang A."/>
            <person name="Jiang F."/>
            <person name="Liu H."/>
            <person name="Zhao H."/>
            <person name="Xu D."/>
            <person name="Zhang Y."/>
        </authorList>
    </citation>
    <scope>NUCLEOTIDE SEQUENCE [LARGE SCALE GENOMIC DNA]</scope>
    <source>
        <strain evidence="2">cv. Niubang</strain>
    </source>
</reference>